<protein>
    <submittedName>
        <fullName evidence="2">Uncharacterized protein</fullName>
    </submittedName>
</protein>
<dbReference type="Proteomes" id="UP000728032">
    <property type="component" value="Unassembled WGS sequence"/>
</dbReference>
<feature type="region of interest" description="Disordered" evidence="1">
    <location>
        <begin position="116"/>
        <end position="160"/>
    </location>
</feature>
<dbReference type="EMBL" id="OC923991">
    <property type="protein sequence ID" value="CAD7655223.1"/>
    <property type="molecule type" value="Genomic_DNA"/>
</dbReference>
<evidence type="ECO:0000256" key="1">
    <source>
        <dbReference type="SAM" id="MobiDB-lite"/>
    </source>
</evidence>
<dbReference type="AlphaFoldDB" id="A0A7R9QR69"/>
<proteinExistence type="predicted"/>
<evidence type="ECO:0000313" key="3">
    <source>
        <dbReference type="Proteomes" id="UP000728032"/>
    </source>
</evidence>
<accession>A0A7R9QR69</accession>
<dbReference type="EMBL" id="CAJPVJ010009166">
    <property type="protein sequence ID" value="CAG2172410.1"/>
    <property type="molecule type" value="Genomic_DNA"/>
</dbReference>
<sequence>MDKLSESDDNSGYNSDEINSDIEVELYGAIHHMYGSDGHELAPNSADVVTETEPKATAEDKPIGGQKTCESPLNSSDSNTRLDVSDNEFDKDFVFNDNTEDIDLIEINDSGDDSDVIIIDEKSGDGKRKAKSPDKRRSKASTSGSNRSNRSEPNLSLSLGNVSNLDETAVSAMNQFYDEDDYDSEEEERRMPFEGNVQTYDSCIAFNVDSKTNNELRSCLSASFNKPLDDFHLCHTIATTSSATPHTVTTASTPAHHSLHAFHHQNKHIKWVYPDINDSSDGYGSHTSRATHTSHSSTPIARKCPKNRAISEPIVNTVFNDSSPLTSAFYALDATHTAVTAHTLTHRQINNWQSMQPTSQTTPQLSERAQQRRIRRKMKKLAQKMAQKREHHLLKEANGPQFQTIDSIDKIKKTKQRKKFRRDRNRMKKRQNQSQ</sequence>
<feature type="compositionally biased region" description="Low complexity" evidence="1">
    <location>
        <begin position="285"/>
        <end position="298"/>
    </location>
</feature>
<organism evidence="2">
    <name type="scientific">Oppiella nova</name>
    <dbReference type="NCBI Taxonomy" id="334625"/>
    <lineage>
        <taxon>Eukaryota</taxon>
        <taxon>Metazoa</taxon>
        <taxon>Ecdysozoa</taxon>
        <taxon>Arthropoda</taxon>
        <taxon>Chelicerata</taxon>
        <taxon>Arachnida</taxon>
        <taxon>Acari</taxon>
        <taxon>Acariformes</taxon>
        <taxon>Sarcoptiformes</taxon>
        <taxon>Oribatida</taxon>
        <taxon>Brachypylina</taxon>
        <taxon>Oppioidea</taxon>
        <taxon>Oppiidae</taxon>
        <taxon>Oppiella</taxon>
    </lineage>
</organism>
<feature type="region of interest" description="Disordered" evidence="1">
    <location>
        <begin position="35"/>
        <end position="84"/>
    </location>
</feature>
<dbReference type="OrthoDB" id="10660561at2759"/>
<keyword evidence="3" id="KW-1185">Reference proteome</keyword>
<name>A0A7R9QR69_9ACAR</name>
<feature type="compositionally biased region" description="Basic and acidic residues" evidence="1">
    <location>
        <begin position="52"/>
        <end position="62"/>
    </location>
</feature>
<gene>
    <name evidence="2" type="ORF">ONB1V03_LOCUS11867</name>
</gene>
<reference evidence="2" key="1">
    <citation type="submission" date="2020-11" db="EMBL/GenBank/DDBJ databases">
        <authorList>
            <person name="Tran Van P."/>
        </authorList>
    </citation>
    <scope>NUCLEOTIDE SEQUENCE</scope>
</reference>
<feature type="compositionally biased region" description="Polar residues" evidence="1">
    <location>
        <begin position="68"/>
        <end position="82"/>
    </location>
</feature>
<feature type="compositionally biased region" description="Basic and acidic residues" evidence="1">
    <location>
        <begin position="119"/>
        <end position="135"/>
    </location>
</feature>
<feature type="compositionally biased region" description="Basic residues" evidence="1">
    <location>
        <begin position="412"/>
        <end position="435"/>
    </location>
</feature>
<feature type="region of interest" description="Disordered" evidence="1">
    <location>
        <begin position="282"/>
        <end position="301"/>
    </location>
</feature>
<feature type="region of interest" description="Disordered" evidence="1">
    <location>
        <begin position="385"/>
        <end position="435"/>
    </location>
</feature>
<feature type="compositionally biased region" description="Polar residues" evidence="1">
    <location>
        <begin position="140"/>
        <end position="153"/>
    </location>
</feature>
<evidence type="ECO:0000313" key="2">
    <source>
        <dbReference type="EMBL" id="CAD7655223.1"/>
    </source>
</evidence>